<dbReference type="GO" id="GO:0031594">
    <property type="term" value="C:neuromuscular junction"/>
    <property type="evidence" value="ECO:0007669"/>
    <property type="project" value="TreeGrafter"/>
</dbReference>
<feature type="compositionally biased region" description="Acidic residues" evidence="5">
    <location>
        <begin position="266"/>
        <end position="276"/>
    </location>
</feature>
<dbReference type="GO" id="GO:0098831">
    <property type="term" value="C:presynaptic active zone cytoplasmic component"/>
    <property type="evidence" value="ECO:0007669"/>
    <property type="project" value="TreeGrafter"/>
</dbReference>
<keyword evidence="3" id="KW-0863">Zinc-finger</keyword>
<feature type="compositionally biased region" description="Basic and acidic residues" evidence="5">
    <location>
        <begin position="256"/>
        <end position="265"/>
    </location>
</feature>
<evidence type="ECO:0000313" key="10">
    <source>
        <dbReference type="Proteomes" id="UP000002358"/>
    </source>
</evidence>
<dbReference type="SMR" id="A0A7M7Q7J3"/>
<dbReference type="SUPFAM" id="SSF57889">
    <property type="entry name" value="Cysteine-rich domain"/>
    <property type="match status" value="1"/>
</dbReference>
<dbReference type="Proteomes" id="UP000002358">
    <property type="component" value="Unassembled WGS sequence"/>
</dbReference>
<feature type="compositionally biased region" description="Low complexity" evidence="5">
    <location>
        <begin position="1428"/>
        <end position="1441"/>
    </location>
</feature>
<dbReference type="OrthoDB" id="10053234at2759"/>
<organism evidence="9 10">
    <name type="scientific">Nasonia vitripennis</name>
    <name type="common">Parasitic wasp</name>
    <dbReference type="NCBI Taxonomy" id="7425"/>
    <lineage>
        <taxon>Eukaryota</taxon>
        <taxon>Metazoa</taxon>
        <taxon>Ecdysozoa</taxon>
        <taxon>Arthropoda</taxon>
        <taxon>Hexapoda</taxon>
        <taxon>Insecta</taxon>
        <taxon>Pterygota</taxon>
        <taxon>Neoptera</taxon>
        <taxon>Endopterygota</taxon>
        <taxon>Hymenoptera</taxon>
        <taxon>Apocrita</taxon>
        <taxon>Proctotrupomorpha</taxon>
        <taxon>Chalcidoidea</taxon>
        <taxon>Pteromalidae</taxon>
        <taxon>Pteromalinae</taxon>
        <taxon>Nasonia</taxon>
    </lineage>
</organism>
<dbReference type="SUPFAM" id="SSF49562">
    <property type="entry name" value="C2 domain (Calcium/lipid-binding domain, CaLB)"/>
    <property type="match status" value="1"/>
</dbReference>
<dbReference type="Gene3D" id="1.10.357.50">
    <property type="match status" value="1"/>
</dbReference>
<evidence type="ECO:0000256" key="3">
    <source>
        <dbReference type="ARBA" id="ARBA00022771"/>
    </source>
</evidence>
<evidence type="ECO:0000259" key="8">
    <source>
        <dbReference type="PROSITE" id="PS51258"/>
    </source>
</evidence>
<accession>A0A7M7Q7J3</accession>
<feature type="compositionally biased region" description="Low complexity" evidence="5">
    <location>
        <begin position="1643"/>
        <end position="1657"/>
    </location>
</feature>
<dbReference type="Pfam" id="PF06292">
    <property type="entry name" value="MUN"/>
    <property type="match status" value="1"/>
</dbReference>
<dbReference type="EnsemblMetazoa" id="XM_031927056">
    <property type="protein sequence ID" value="XP_031782916"/>
    <property type="gene ID" value="LOC107981437"/>
</dbReference>
<dbReference type="FunFam" id="3.30.60.20:FF:000001">
    <property type="entry name" value="Protein unc-13 homolog B"/>
    <property type="match status" value="1"/>
</dbReference>
<dbReference type="SMART" id="SM00109">
    <property type="entry name" value="C1"/>
    <property type="match status" value="1"/>
</dbReference>
<dbReference type="InterPro" id="IPR014770">
    <property type="entry name" value="Munc13_1"/>
</dbReference>
<feature type="region of interest" description="Disordered" evidence="5">
    <location>
        <begin position="1115"/>
        <end position="1156"/>
    </location>
</feature>
<feature type="compositionally biased region" description="Polar residues" evidence="5">
    <location>
        <begin position="1372"/>
        <end position="1409"/>
    </location>
</feature>
<dbReference type="PRINTS" id="PR00360">
    <property type="entry name" value="C2DOMAIN"/>
</dbReference>
<evidence type="ECO:0000256" key="1">
    <source>
        <dbReference type="ARBA" id="ARBA00022723"/>
    </source>
</evidence>
<dbReference type="InterPro" id="IPR037302">
    <property type="entry name" value="Unc-13_C2B"/>
</dbReference>
<dbReference type="Gene3D" id="2.60.40.150">
    <property type="entry name" value="C2 domain"/>
    <property type="match status" value="1"/>
</dbReference>
<evidence type="ECO:0008006" key="11">
    <source>
        <dbReference type="Google" id="ProtNLM"/>
    </source>
</evidence>
<evidence type="ECO:0000259" key="6">
    <source>
        <dbReference type="PROSITE" id="PS50004"/>
    </source>
</evidence>
<feature type="compositionally biased region" description="Basic and acidic residues" evidence="5">
    <location>
        <begin position="1355"/>
        <end position="1368"/>
    </location>
</feature>
<feature type="region of interest" description="Disordered" evidence="5">
    <location>
        <begin position="1"/>
        <end position="22"/>
    </location>
</feature>
<dbReference type="FunCoup" id="A0A7M7Q7J3">
    <property type="interactions" value="22"/>
</dbReference>
<feature type="compositionally biased region" description="Polar residues" evidence="5">
    <location>
        <begin position="1585"/>
        <end position="1596"/>
    </location>
</feature>
<sequence>MDSKNVSQPSSQDCNVQSPALQSYHTPNEGHIYYVIMERLVTKLNDIEHELKCAWRILDILNQECIKMWERLEKLEGFLFEQQNVITQLVEYHSTENNQEESNVVNENIVGSIGELDAIAESLGAAIGIEETSVLREKLAKNELTKKQEFIQESSKSISPVTDNQRNIRYLEGLETLDEEIAVPDEAFYRSLNNAYREDLICGDTSRPASQLGMIWEEAEDVEDLNCKKDTENSKQSKEQIQHNSTILKQTSCTLTKKEPEKQIEEETDVQEDEGEVFSAEDYKTYRGDSPCVSEHDLAQLSRLSLIDEASLDKLHELNRLTSKLQKDSQNLIELHSRLTESPKKQYFSEGEAKSADEMSNTDEQLRKMYVETDVDNWTYSKSPGSTGRSISRVSTDSGLTTDGDITTRSISPRLNSASKSNLDFNPLAYTQPKASYATALIEISPESVITLPIDVGNFAKGYAENKELTDLMVESLGTINCVSPTRSVESLHDIHDIKAQKDEYIGSVMRLNLLNKMEYNENRSPESQSPMSPPPPAPQDLNENLFLKSKEQQECINKSSQSSGFSKNIDINYDQNKFNSRAQQSPKSPRLSPKQVTKLTNSIVTAKSDSGLSSMSGWSSIDKSPCSPKNVVSKTLSPFLSDNAKPTVVLNTEAIKIENPLMSFSDIKIVNVDPLYDTPEGLDSLCQREPLVTDHLYDSIVNHLPLAQTVVNSVIIDDFDSVPPPAPAKRSPLSPIKSSHLHTLSKSIDVITIGTTKDFFCRNVQPAIYSVAGSNKCQAITSVYTSGSGAYEAKTAPTENVSSSEDLRTIYQDRNNTVSHNVISANCDLLNYVKKSSKTALYVGEITNNDGSKTANYKTMFPTGNITDALSYYPTSTNLSRTEIIDNSWHGTCNENLLNDPTSLNLKSPSLEYNHHQNIYTDRRTVPPSYQTVAFHTYANQGFIQAYQQQCQLFNQRLSSFENPQLADTYKNQCQKEHQHFTDQELQKTQITKLQQEEFYDASNVIVSQSGYISISANIKDLEPESLKSSKKIRRGSSLKNAMSSMSNWLPDLYLHKRNRSQSLPGGIKREELNEPPNSASQRVLSEAISVIHRPGGPSVRKKKKHILVSTVSGILQKAKRRSHHTQSLSDPEQSETEWSSGKQSGLSEDEESTISEVNQEISVFAKVRVNTCNKKQLKRITAQQHSENDEQKEEFLKQQCLQHQEALQQQIQYHQEQLQKNIIKEEWLSEMETECKSDPYEEEPVEQIIDFEDETSGNSTISGSGGSSIFPTVGDIKKSTNSSDETLNDRFPKLPPVTLIGGSSMEFAVSRALGKYRQRQSFALPDDQLDLLNNDQKLYNSAIQSSFDYQEDLSEKSDKSEKESKLPELVTSTIEEVQPAESSPSASSTRGHTQSGSRFFPRHQQSLEIPWAGSRNGDGDEDNRSTHSYRSTSRVSSRRQSTEDSIDSEDEWYCYELRKLEELERQSETKKETDINFTFVEESEKTETYQPNEEVKEKMSFVLEELKLKTNLPAVITDDDAKIELVTTKINATMDIGERYHYERPAPKKKYAEPIETVFARVTDYHTWAHEENAKREKRFTISEENSSGDTSGPDSPVHSVEEDDELPKDIDEYHSRRSSSGSMLRHYEKMPHSSDSFSREGSVSVPPSEISVSIPGAWDSESIFIESERDGSASTEATEAGIQSLPKIKVDTSSHASCDDNAARDGQFSPGLPGSKWKLLKALKERKAEEKLKEIEEANKEANEISQGITPNGSGIGGESGGRGNGHSGEITGFYSNIDSKPDIRPRRKSVPLVSELVLKTMAATKRNAGLSAVPRATLNDEELKMHVYKKTLQAMIYPISSTTPHNFITWTATSPTYCYECEGLLWGIARQGVRCVECGVKCHEKCKDLLNADCLQRAAEKSSKHGAEDKANSIITAMKERMKQRELEKPEIFELIRSVFGVEQQVHIQHMTSVKQSVLDGTSKWSAKIAITVICAQGLIAKDKSGTSDPYVTVQVGKVKKRTKTMPQELNPVWNEKFYFECHNSSDRIKVRVWDEDNDLKSKLRQKLTRESDDFLGQTIIEVRTLSGEMDVWYNLEKRTDKSAVSGAIRLHISVEIKGEEKVAPYHVQYTCLHENLFHSLCENNDGMVKLPQAKGDDAWKVYFDPPGEELVDEFAMRYGIESIYQAMTHFHCLSTKYLCPGVPAVMSSLLANINAYYAHTTASSAVSASDRFAASNFGKEKFVKLLDQLHNSLRIDLCMYRNNFPASSQEKLMDLKSTVDLLTSITFFRMKVQELTSPPRASNVVKDCVIACLKSTYQFLFQNCYDLYSREFQVDPNEVRREDENSPASLDFWHKLIALIVSVIDEDRNSYAPVLNQFPQELNIGQLSAATVWSLFALDVKDALDEHEQSRSCKSSAYMNLHFKVKWLYTNYVQDVPPYKGQVPEYPAWFEPFVMQWLNENDDVSLEYLHGAFSRDKKDGFQKSSEHTLFSVSVVDVFTQLTQCFDVVSKLECPDPEIWKRYMKRFAKTIVKVLIAYADIVKKEFPEHLEDERICLSHPSGRSAPEHKNLEKQCTSGGTSIIFVYYLDGRCRWSKDTYPTVRLIFFVTFFQKPSGVYYFTTPIEAFSQPRYLKCETIFAPEIKYYPKNST</sequence>
<keyword evidence="1" id="KW-0479">Metal-binding</keyword>
<dbReference type="Gene3D" id="3.30.60.20">
    <property type="match status" value="1"/>
</dbReference>
<dbReference type="InterPro" id="IPR027080">
    <property type="entry name" value="Unc-13"/>
</dbReference>
<dbReference type="GO" id="GO:0016081">
    <property type="term" value="P:synaptic vesicle docking"/>
    <property type="evidence" value="ECO:0007669"/>
    <property type="project" value="TreeGrafter"/>
</dbReference>
<evidence type="ECO:0000256" key="2">
    <source>
        <dbReference type="ARBA" id="ARBA00022737"/>
    </source>
</evidence>
<evidence type="ECO:0000313" key="9">
    <source>
        <dbReference type="EnsemblMetazoa" id="XP_031782916"/>
    </source>
</evidence>
<dbReference type="GO" id="GO:0019992">
    <property type="term" value="F:diacylglycerol binding"/>
    <property type="evidence" value="ECO:0007669"/>
    <property type="project" value="InterPro"/>
</dbReference>
<dbReference type="InterPro" id="IPR010439">
    <property type="entry name" value="MUN_dom"/>
</dbReference>
<dbReference type="InParanoid" id="A0A7M7Q7J3"/>
<dbReference type="PROSITE" id="PS00479">
    <property type="entry name" value="ZF_DAG_PE_1"/>
    <property type="match status" value="1"/>
</dbReference>
<dbReference type="Pfam" id="PF00130">
    <property type="entry name" value="C1_1"/>
    <property type="match status" value="1"/>
</dbReference>
<keyword evidence="10" id="KW-1185">Reference proteome</keyword>
<dbReference type="GO" id="GO:0008270">
    <property type="term" value="F:zinc ion binding"/>
    <property type="evidence" value="ECO:0007669"/>
    <property type="project" value="UniProtKB-KW"/>
</dbReference>
<reference evidence="9" key="1">
    <citation type="submission" date="2021-01" db="UniProtKB">
        <authorList>
            <consortium name="EnsemblMetazoa"/>
        </authorList>
    </citation>
    <scope>IDENTIFICATION</scope>
</reference>
<feature type="domain" description="MHD1" evidence="8">
    <location>
        <begin position="2383"/>
        <end position="2526"/>
    </location>
</feature>
<evidence type="ECO:0000256" key="4">
    <source>
        <dbReference type="ARBA" id="ARBA00022833"/>
    </source>
</evidence>
<feature type="region of interest" description="Disordered" evidence="5">
    <location>
        <begin position="251"/>
        <end position="277"/>
    </location>
</feature>
<evidence type="ECO:0000259" key="7">
    <source>
        <dbReference type="PROSITE" id="PS50081"/>
    </source>
</evidence>
<dbReference type="SMART" id="SM01145">
    <property type="entry name" value="DUF1041"/>
    <property type="match status" value="1"/>
</dbReference>
<dbReference type="InterPro" id="IPR000008">
    <property type="entry name" value="C2_dom"/>
</dbReference>
<dbReference type="RefSeq" id="XP_031782916.1">
    <property type="nucleotide sequence ID" value="XM_031927056.2"/>
</dbReference>
<dbReference type="GO" id="GO:0061789">
    <property type="term" value="P:dense core granule priming"/>
    <property type="evidence" value="ECO:0007669"/>
    <property type="project" value="TreeGrafter"/>
</dbReference>
<dbReference type="PANTHER" id="PTHR10480">
    <property type="entry name" value="PROTEIN UNC-13 HOMOLOG"/>
    <property type="match status" value="1"/>
</dbReference>
<dbReference type="GO" id="GO:0035249">
    <property type="term" value="P:synaptic transmission, glutamatergic"/>
    <property type="evidence" value="ECO:0007669"/>
    <property type="project" value="TreeGrafter"/>
</dbReference>
<proteinExistence type="predicted"/>
<evidence type="ECO:0000256" key="5">
    <source>
        <dbReference type="SAM" id="MobiDB-lite"/>
    </source>
</evidence>
<dbReference type="PROSITE" id="PS50004">
    <property type="entry name" value="C2"/>
    <property type="match status" value="1"/>
</dbReference>
<feature type="region of interest" description="Disordered" evidence="5">
    <location>
        <begin position="522"/>
        <end position="543"/>
    </location>
</feature>
<feature type="compositionally biased region" description="Polar residues" evidence="5">
    <location>
        <begin position="1127"/>
        <end position="1148"/>
    </location>
</feature>
<dbReference type="GO" id="GO:0030672">
    <property type="term" value="C:synaptic vesicle membrane"/>
    <property type="evidence" value="ECO:0007669"/>
    <property type="project" value="TreeGrafter"/>
</dbReference>
<dbReference type="PROSITE" id="PS50081">
    <property type="entry name" value="ZF_DAG_PE_2"/>
    <property type="match status" value="1"/>
</dbReference>
<keyword evidence="2" id="KW-0677">Repeat</keyword>
<feature type="region of interest" description="Disordered" evidence="5">
    <location>
        <begin position="1578"/>
        <end position="1657"/>
    </location>
</feature>
<dbReference type="FunFam" id="2.60.40.150:FF:000002">
    <property type="entry name" value="Protein unc-13 homolog B"/>
    <property type="match status" value="1"/>
</dbReference>
<dbReference type="InterPro" id="IPR046349">
    <property type="entry name" value="C1-like_sf"/>
</dbReference>
<dbReference type="GO" id="GO:0005516">
    <property type="term" value="F:calmodulin binding"/>
    <property type="evidence" value="ECO:0007669"/>
    <property type="project" value="TreeGrafter"/>
</dbReference>
<dbReference type="GO" id="GO:0099525">
    <property type="term" value="P:presynaptic dense core vesicle exocytosis"/>
    <property type="evidence" value="ECO:0007669"/>
    <property type="project" value="TreeGrafter"/>
</dbReference>
<dbReference type="CTD" id="43841"/>
<keyword evidence="4" id="KW-0862">Zinc</keyword>
<feature type="domain" description="Phorbol-ester/DAG-type" evidence="7">
    <location>
        <begin position="1848"/>
        <end position="1898"/>
    </location>
</feature>
<name>A0A7M7Q7J3_NASVI</name>
<feature type="region of interest" description="Disordered" evidence="5">
    <location>
        <begin position="1351"/>
        <end position="1447"/>
    </location>
</feature>
<dbReference type="SMART" id="SM00239">
    <property type="entry name" value="C2"/>
    <property type="match status" value="1"/>
</dbReference>
<dbReference type="InterPro" id="IPR002219">
    <property type="entry name" value="PKC_DAG/PE"/>
</dbReference>
<feature type="compositionally biased region" description="Gly residues" evidence="5">
    <location>
        <begin position="1757"/>
        <end position="1770"/>
    </location>
</feature>
<protein>
    <recommendedName>
        <fullName evidence="11">Unc-13</fullName>
    </recommendedName>
</protein>
<feature type="region of interest" description="Disordered" evidence="5">
    <location>
        <begin position="1745"/>
        <end position="1773"/>
    </location>
</feature>
<dbReference type="GO" id="GO:0042734">
    <property type="term" value="C:presynaptic membrane"/>
    <property type="evidence" value="ECO:0007669"/>
    <property type="project" value="TreeGrafter"/>
</dbReference>
<dbReference type="PROSITE" id="PS51258">
    <property type="entry name" value="MHD1"/>
    <property type="match status" value="1"/>
</dbReference>
<dbReference type="InterPro" id="IPR035892">
    <property type="entry name" value="C2_domain_sf"/>
</dbReference>
<dbReference type="CDD" id="cd04027">
    <property type="entry name" value="C2B_Munc13"/>
    <property type="match status" value="1"/>
</dbReference>
<dbReference type="GO" id="GO:0017075">
    <property type="term" value="F:syntaxin-1 binding"/>
    <property type="evidence" value="ECO:0007669"/>
    <property type="project" value="TreeGrafter"/>
</dbReference>
<dbReference type="GO" id="GO:0016082">
    <property type="term" value="P:synaptic vesicle priming"/>
    <property type="evidence" value="ECO:0007669"/>
    <property type="project" value="TreeGrafter"/>
</dbReference>
<dbReference type="PANTHER" id="PTHR10480:SF12">
    <property type="entry name" value="UNC-13, ISOFORM E"/>
    <property type="match status" value="1"/>
</dbReference>
<dbReference type="Pfam" id="PF00168">
    <property type="entry name" value="C2"/>
    <property type="match status" value="1"/>
</dbReference>
<dbReference type="GO" id="GO:0005543">
    <property type="term" value="F:phospholipid binding"/>
    <property type="evidence" value="ECO:0007669"/>
    <property type="project" value="InterPro"/>
</dbReference>
<dbReference type="GO" id="GO:0043195">
    <property type="term" value="C:terminal bouton"/>
    <property type="evidence" value="ECO:0007669"/>
    <property type="project" value="TreeGrafter"/>
</dbReference>
<feature type="domain" description="C2" evidence="6">
    <location>
        <begin position="1954"/>
        <end position="2078"/>
    </location>
</feature>
<dbReference type="GO" id="GO:0005509">
    <property type="term" value="F:calcium ion binding"/>
    <property type="evidence" value="ECO:0007669"/>
    <property type="project" value="InterPro"/>
</dbReference>
<dbReference type="GeneID" id="107981437"/>